<proteinExistence type="predicted"/>
<keyword evidence="2" id="KW-1185">Reference proteome</keyword>
<reference evidence="1 2" key="1">
    <citation type="journal article" date="2019" name="Int. J. Syst. Evol. Microbiol.">
        <title>The Global Catalogue of Microorganisms (GCM) 10K type strain sequencing project: providing services to taxonomists for standard genome sequencing and annotation.</title>
        <authorList>
            <consortium name="The Broad Institute Genomics Platform"/>
            <consortium name="The Broad Institute Genome Sequencing Center for Infectious Disease"/>
            <person name="Wu L."/>
            <person name="Ma J."/>
        </authorList>
    </citation>
    <scope>NUCLEOTIDE SEQUENCE [LARGE SCALE GENOMIC DNA]</scope>
    <source>
        <strain evidence="1 2">JCM 10671</strain>
    </source>
</reference>
<dbReference type="RefSeq" id="WP_344604592.1">
    <property type="nucleotide sequence ID" value="NZ_BAAAHE010000016.1"/>
</dbReference>
<dbReference type="EMBL" id="BAAAHE010000016">
    <property type="protein sequence ID" value="GAA0619153.1"/>
    <property type="molecule type" value="Genomic_DNA"/>
</dbReference>
<dbReference type="Pfam" id="PF11390">
    <property type="entry name" value="FdsD"/>
    <property type="match status" value="1"/>
</dbReference>
<dbReference type="InterPro" id="IPR021074">
    <property type="entry name" value="Formate_DH_dsu"/>
</dbReference>
<sequence>MNTKPPPRPAVKQAMAIAAQYKDKPEDKAAMMVAAQIRMFWDPHMQKLLRGGIAAGEVDDPVILKAVDLI</sequence>
<gene>
    <name evidence="1" type="ORF">GCM10009547_21970</name>
</gene>
<dbReference type="Proteomes" id="UP001500957">
    <property type="component" value="Unassembled WGS sequence"/>
</dbReference>
<organism evidence="1 2">
    <name type="scientific">Sporichthya brevicatena</name>
    <dbReference type="NCBI Taxonomy" id="171442"/>
    <lineage>
        <taxon>Bacteria</taxon>
        <taxon>Bacillati</taxon>
        <taxon>Actinomycetota</taxon>
        <taxon>Actinomycetes</taxon>
        <taxon>Sporichthyales</taxon>
        <taxon>Sporichthyaceae</taxon>
        <taxon>Sporichthya</taxon>
    </lineage>
</organism>
<evidence type="ECO:0000313" key="1">
    <source>
        <dbReference type="EMBL" id="GAA0619153.1"/>
    </source>
</evidence>
<name>A0ABN1GTK0_9ACTN</name>
<comment type="caution">
    <text evidence="1">The sequence shown here is derived from an EMBL/GenBank/DDBJ whole genome shotgun (WGS) entry which is preliminary data.</text>
</comment>
<accession>A0ABN1GTK0</accession>
<protein>
    <recommendedName>
        <fullName evidence="3">Formate dehydrogenase</fullName>
    </recommendedName>
</protein>
<evidence type="ECO:0000313" key="2">
    <source>
        <dbReference type="Proteomes" id="UP001500957"/>
    </source>
</evidence>
<evidence type="ECO:0008006" key="3">
    <source>
        <dbReference type="Google" id="ProtNLM"/>
    </source>
</evidence>